<feature type="domain" description="Olfactomedin-like" evidence="6">
    <location>
        <begin position="238"/>
        <end position="500"/>
    </location>
</feature>
<dbReference type="Proteomes" id="UP000694569">
    <property type="component" value="Unplaced"/>
</dbReference>
<evidence type="ECO:0000256" key="4">
    <source>
        <dbReference type="SAM" id="Coils"/>
    </source>
</evidence>
<evidence type="ECO:0000256" key="5">
    <source>
        <dbReference type="SAM" id="MobiDB-lite"/>
    </source>
</evidence>
<dbReference type="InterPro" id="IPR003112">
    <property type="entry name" value="Olfac-like_dom"/>
</dbReference>
<dbReference type="Ensembl" id="ENSLLET00000023583.1">
    <property type="protein sequence ID" value="ENSLLEP00000022712.1"/>
    <property type="gene ID" value="ENSLLEG00000014331.1"/>
</dbReference>
<evidence type="ECO:0000259" key="6">
    <source>
        <dbReference type="PROSITE" id="PS51132"/>
    </source>
</evidence>
<evidence type="ECO:0000256" key="3">
    <source>
        <dbReference type="PROSITE-ProRule" id="PRU00446"/>
    </source>
</evidence>
<protein>
    <submittedName>
        <fullName evidence="7">Olfactomedin 4</fullName>
    </submittedName>
</protein>
<feature type="coiled-coil region" evidence="4">
    <location>
        <begin position="110"/>
        <end position="144"/>
    </location>
</feature>
<dbReference type="GO" id="GO:0005615">
    <property type="term" value="C:extracellular space"/>
    <property type="evidence" value="ECO:0007669"/>
    <property type="project" value="TreeGrafter"/>
</dbReference>
<dbReference type="PANTHER" id="PTHR23192">
    <property type="entry name" value="OLFACTOMEDIN-RELATED"/>
    <property type="match status" value="1"/>
</dbReference>
<comment type="subcellular location">
    <subcellularLocation>
        <location evidence="1">Secreted</location>
    </subcellularLocation>
</comment>
<evidence type="ECO:0000313" key="8">
    <source>
        <dbReference type="Proteomes" id="UP000694569"/>
    </source>
</evidence>
<dbReference type="InterPro" id="IPR050605">
    <property type="entry name" value="Olfactomedin-like_domain"/>
</dbReference>
<evidence type="ECO:0000313" key="7">
    <source>
        <dbReference type="Ensembl" id="ENSLLEP00000022712.1"/>
    </source>
</evidence>
<dbReference type="PANTHER" id="PTHR23192:SF7">
    <property type="entry name" value="OLFACTOMEDIN-4"/>
    <property type="match status" value="1"/>
</dbReference>
<dbReference type="SMART" id="SM00284">
    <property type="entry name" value="OLF"/>
    <property type="match status" value="1"/>
</dbReference>
<sequence>MEQLSPPAATPHPTARLPVSSHVEGRRLVRRAGAAEQQPGGKRPEVWEPTVRENSDSRDELRASTLTFNVTGKADDKGICSCSVQMPDSTFPVLRMEELENTASALYVKVEREISKIAEYTKSIQFYEQRIRNLSIKVEHMEKTSISYAELDFELLKLEMTEMERLISQLKVSVIGGNVLIDQLYIEIKNMTVLVHRLEHLDKNNVLAIRREIVTLKNRLKECQERSGKENAYVPVGTCSHGGILNISKPFVTQLNWKGFAFKNGAWGRDYSTLKKDNNVYWVAPLNSDARYLEYYRLYNSYDDLLLYRNSRENRVDYGQGSGHVVYDGFLFYNCHASGDMCKHDINGNKLVLRRNLPGAVFNNRFSYAGVPWQDIDFVVDESGLWVIYSTEASTGNIVISKLNDTTLAVENAWQTRQYKPSVSNAFIVCGVLYAVRPVNTRKEEIFYAFDTKTGEEINISVTVDKVLETIQSINYSPEDHKLHVFNDGYLLSYQLEFQPLS</sequence>
<proteinExistence type="predicted"/>
<feature type="region of interest" description="Disordered" evidence="5">
    <location>
        <begin position="1"/>
        <end position="60"/>
    </location>
</feature>
<accession>A0A8C5PH40</accession>
<dbReference type="GeneTree" id="ENSGT00940000155454"/>
<reference evidence="7" key="1">
    <citation type="submission" date="2025-08" db="UniProtKB">
        <authorList>
            <consortium name="Ensembl"/>
        </authorList>
    </citation>
    <scope>IDENTIFICATION</scope>
</reference>
<dbReference type="Pfam" id="PF02191">
    <property type="entry name" value="OLF"/>
    <property type="match status" value="1"/>
</dbReference>
<name>A0A8C5PH40_9ANUR</name>
<keyword evidence="2" id="KW-0964">Secreted</keyword>
<gene>
    <name evidence="7" type="primary">OLFM4</name>
</gene>
<comment type="caution">
    <text evidence="3">Lacks conserved residue(s) required for the propagation of feature annotation.</text>
</comment>
<dbReference type="GO" id="GO:0007165">
    <property type="term" value="P:signal transduction"/>
    <property type="evidence" value="ECO:0007669"/>
    <property type="project" value="TreeGrafter"/>
</dbReference>
<keyword evidence="8" id="KW-1185">Reference proteome</keyword>
<organism evidence="7 8">
    <name type="scientific">Leptobrachium leishanense</name>
    <name type="common">Leishan spiny toad</name>
    <dbReference type="NCBI Taxonomy" id="445787"/>
    <lineage>
        <taxon>Eukaryota</taxon>
        <taxon>Metazoa</taxon>
        <taxon>Chordata</taxon>
        <taxon>Craniata</taxon>
        <taxon>Vertebrata</taxon>
        <taxon>Euteleostomi</taxon>
        <taxon>Amphibia</taxon>
        <taxon>Batrachia</taxon>
        <taxon>Anura</taxon>
        <taxon>Pelobatoidea</taxon>
        <taxon>Megophryidae</taxon>
        <taxon>Leptobrachium</taxon>
    </lineage>
</organism>
<reference evidence="7" key="2">
    <citation type="submission" date="2025-09" db="UniProtKB">
        <authorList>
            <consortium name="Ensembl"/>
        </authorList>
    </citation>
    <scope>IDENTIFICATION</scope>
</reference>
<evidence type="ECO:0000256" key="2">
    <source>
        <dbReference type="ARBA" id="ARBA00022525"/>
    </source>
</evidence>
<dbReference type="PROSITE" id="PS51132">
    <property type="entry name" value="OLF"/>
    <property type="match status" value="1"/>
</dbReference>
<dbReference type="AlphaFoldDB" id="A0A8C5PH40"/>
<evidence type="ECO:0000256" key="1">
    <source>
        <dbReference type="ARBA" id="ARBA00004613"/>
    </source>
</evidence>
<keyword evidence="4" id="KW-0175">Coiled coil</keyword>
<dbReference type="OrthoDB" id="8626508at2759"/>
<feature type="compositionally biased region" description="Basic and acidic residues" evidence="5">
    <location>
        <begin position="42"/>
        <end position="60"/>
    </location>
</feature>